<accession>A0A9D2NFZ4</accession>
<dbReference type="InterPro" id="IPR001228">
    <property type="entry name" value="IspD"/>
</dbReference>
<dbReference type="PANTHER" id="PTHR32125">
    <property type="entry name" value="2-C-METHYL-D-ERYTHRITOL 4-PHOSPHATE CYTIDYLYLTRANSFERASE, CHLOROPLASTIC"/>
    <property type="match status" value="1"/>
</dbReference>
<dbReference type="EC" id="2.7.7.60" evidence="4"/>
<evidence type="ECO:0000313" key="7">
    <source>
        <dbReference type="Proteomes" id="UP000823891"/>
    </source>
</evidence>
<evidence type="ECO:0000256" key="4">
    <source>
        <dbReference type="HAMAP-Rule" id="MF_00108"/>
    </source>
</evidence>
<evidence type="ECO:0000313" key="6">
    <source>
        <dbReference type="EMBL" id="HJC23526.1"/>
    </source>
</evidence>
<feature type="region of interest" description="Disordered" evidence="5">
    <location>
        <begin position="1"/>
        <end position="21"/>
    </location>
</feature>
<sequence>MKEIEKQVQKAERSTADRTAAKKSAIEKTAIEKTAAVVLAAGRGKRMQSDTPKQYMLLNGRPLICYALKAFQDSFIDEIILVTEAGEEERCRQQIVEPFGFTKVTAITPGGSERYHSVANGLKAVSADCDYIFIHDGARPFVTEQILERALETVRLNRACVAAMPVKDTIRIADENAFSVSTPRRDRVWLMQTPQVFEAALIRTAYDKLLQEADRLAAEGIPVTDDAMAVETLLHHPVKLFAASYENIKITTPEDLITAEGFLKKNNPFHDPLYGTASI</sequence>
<dbReference type="InterPro" id="IPR029044">
    <property type="entry name" value="Nucleotide-diphossugar_trans"/>
</dbReference>
<dbReference type="EMBL" id="DWWS01000025">
    <property type="protein sequence ID" value="HJC23526.1"/>
    <property type="molecule type" value="Genomic_DNA"/>
</dbReference>
<organism evidence="6 7">
    <name type="scientific">Candidatus Eisenbergiella merdavium</name>
    <dbReference type="NCBI Taxonomy" id="2838551"/>
    <lineage>
        <taxon>Bacteria</taxon>
        <taxon>Bacillati</taxon>
        <taxon>Bacillota</taxon>
        <taxon>Clostridia</taxon>
        <taxon>Lachnospirales</taxon>
        <taxon>Lachnospiraceae</taxon>
        <taxon>Eisenbergiella</taxon>
    </lineage>
</organism>
<evidence type="ECO:0000256" key="2">
    <source>
        <dbReference type="ARBA" id="ARBA00022695"/>
    </source>
</evidence>
<protein>
    <recommendedName>
        <fullName evidence="4">2-C-methyl-D-erythritol 4-phosphate cytidylyltransferase</fullName>
        <ecNumber evidence="4">2.7.7.60</ecNumber>
    </recommendedName>
    <alternativeName>
        <fullName evidence="4">4-diphosphocytidyl-2C-methyl-D-erythritol synthase</fullName>
    </alternativeName>
    <alternativeName>
        <fullName evidence="4">MEP cytidylyltransferase</fullName>
        <shortName evidence="4">MCT</shortName>
    </alternativeName>
</protein>
<evidence type="ECO:0000256" key="3">
    <source>
        <dbReference type="ARBA" id="ARBA00023229"/>
    </source>
</evidence>
<dbReference type="GO" id="GO:0019288">
    <property type="term" value="P:isopentenyl diphosphate biosynthetic process, methylerythritol 4-phosphate pathway"/>
    <property type="evidence" value="ECO:0007669"/>
    <property type="project" value="UniProtKB-UniRule"/>
</dbReference>
<dbReference type="CDD" id="cd02516">
    <property type="entry name" value="CDP-ME_synthetase"/>
    <property type="match status" value="1"/>
</dbReference>
<gene>
    <name evidence="4 6" type="primary">ispD</name>
    <name evidence="6" type="ORF">H9761_07465</name>
</gene>
<comment type="caution">
    <text evidence="6">The sequence shown here is derived from an EMBL/GenBank/DDBJ whole genome shotgun (WGS) entry which is preliminary data.</text>
</comment>
<dbReference type="PANTHER" id="PTHR32125:SF4">
    <property type="entry name" value="2-C-METHYL-D-ERYTHRITOL 4-PHOSPHATE CYTIDYLYLTRANSFERASE, CHLOROPLASTIC"/>
    <property type="match status" value="1"/>
</dbReference>
<reference evidence="6" key="1">
    <citation type="journal article" date="2021" name="PeerJ">
        <title>Extensive microbial diversity within the chicken gut microbiome revealed by metagenomics and culture.</title>
        <authorList>
            <person name="Gilroy R."/>
            <person name="Ravi A."/>
            <person name="Getino M."/>
            <person name="Pursley I."/>
            <person name="Horton D.L."/>
            <person name="Alikhan N.F."/>
            <person name="Baker D."/>
            <person name="Gharbi K."/>
            <person name="Hall N."/>
            <person name="Watson M."/>
            <person name="Adriaenssens E.M."/>
            <person name="Foster-Nyarko E."/>
            <person name="Jarju S."/>
            <person name="Secka A."/>
            <person name="Antonio M."/>
            <person name="Oren A."/>
            <person name="Chaudhuri R.R."/>
            <person name="La Ragione R."/>
            <person name="Hildebrand F."/>
            <person name="Pallen M.J."/>
        </authorList>
    </citation>
    <scope>NUCLEOTIDE SEQUENCE</scope>
    <source>
        <strain evidence="6">USAMLcec2-132</strain>
    </source>
</reference>
<reference evidence="6" key="2">
    <citation type="submission" date="2021-04" db="EMBL/GenBank/DDBJ databases">
        <authorList>
            <person name="Gilroy R."/>
        </authorList>
    </citation>
    <scope>NUCLEOTIDE SEQUENCE</scope>
    <source>
        <strain evidence="6">USAMLcec2-132</strain>
    </source>
</reference>
<name>A0A9D2NFZ4_9FIRM</name>
<comment type="pathway">
    <text evidence="4">Isoprenoid biosynthesis; isopentenyl diphosphate biosynthesis via DXP pathway; isopentenyl diphosphate from 1-deoxy-D-xylulose 5-phosphate: step 2/6.</text>
</comment>
<dbReference type="SUPFAM" id="SSF53448">
    <property type="entry name" value="Nucleotide-diphospho-sugar transferases"/>
    <property type="match status" value="1"/>
</dbReference>
<dbReference type="Gene3D" id="3.90.550.10">
    <property type="entry name" value="Spore Coat Polysaccharide Biosynthesis Protein SpsA, Chain A"/>
    <property type="match status" value="1"/>
</dbReference>
<dbReference type="AlphaFoldDB" id="A0A9D2NFZ4"/>
<dbReference type="GO" id="GO:0050518">
    <property type="term" value="F:2-C-methyl-D-erythritol 4-phosphate cytidylyltransferase activity"/>
    <property type="evidence" value="ECO:0007669"/>
    <property type="project" value="UniProtKB-UniRule"/>
</dbReference>
<proteinExistence type="inferred from homology"/>
<dbReference type="InterPro" id="IPR034683">
    <property type="entry name" value="IspD/TarI"/>
</dbReference>
<dbReference type="InterPro" id="IPR050088">
    <property type="entry name" value="IspD/TarI_cytidylyltransf_bact"/>
</dbReference>
<dbReference type="NCBIfam" id="TIGR00453">
    <property type="entry name" value="ispD"/>
    <property type="match status" value="1"/>
</dbReference>
<feature type="site" description="Transition state stabilizer" evidence="4">
    <location>
        <position position="53"/>
    </location>
</feature>
<evidence type="ECO:0000256" key="1">
    <source>
        <dbReference type="ARBA" id="ARBA00022679"/>
    </source>
</evidence>
<comment type="catalytic activity">
    <reaction evidence="4">
        <text>2-C-methyl-D-erythritol 4-phosphate + CTP + H(+) = 4-CDP-2-C-methyl-D-erythritol + diphosphate</text>
        <dbReference type="Rhea" id="RHEA:13429"/>
        <dbReference type="ChEBI" id="CHEBI:15378"/>
        <dbReference type="ChEBI" id="CHEBI:33019"/>
        <dbReference type="ChEBI" id="CHEBI:37563"/>
        <dbReference type="ChEBI" id="CHEBI:57823"/>
        <dbReference type="ChEBI" id="CHEBI:58262"/>
        <dbReference type="EC" id="2.7.7.60"/>
    </reaction>
</comment>
<keyword evidence="2 4" id="KW-0548">Nucleotidyltransferase</keyword>
<dbReference type="Proteomes" id="UP000823891">
    <property type="component" value="Unassembled WGS sequence"/>
</dbReference>
<dbReference type="HAMAP" id="MF_00108">
    <property type="entry name" value="IspD"/>
    <property type="match status" value="1"/>
</dbReference>
<evidence type="ECO:0000256" key="5">
    <source>
        <dbReference type="SAM" id="MobiDB-lite"/>
    </source>
</evidence>
<keyword evidence="1 4" id="KW-0808">Transferase</keyword>
<dbReference type="FunFam" id="3.90.550.10:FF:000003">
    <property type="entry name" value="2-C-methyl-D-erythritol 4-phosphate cytidylyltransferase"/>
    <property type="match status" value="1"/>
</dbReference>
<feature type="site" description="Positions MEP for the nucleophilic attack" evidence="4">
    <location>
        <position position="249"/>
    </location>
</feature>
<comment type="similarity">
    <text evidence="4">Belongs to the IspD/TarI cytidylyltransferase family. IspD subfamily.</text>
</comment>
<comment type="function">
    <text evidence="4">Catalyzes the formation of 4-diphosphocytidyl-2-C-methyl-D-erythritol from CTP and 2-C-methyl-D-erythritol 4-phosphate (MEP).</text>
</comment>
<feature type="site" description="Transition state stabilizer" evidence="4">
    <location>
        <position position="46"/>
    </location>
</feature>
<feature type="site" description="Positions MEP for the nucleophilic attack" evidence="4">
    <location>
        <position position="185"/>
    </location>
</feature>
<keyword evidence="3 4" id="KW-0414">Isoprene biosynthesis</keyword>
<dbReference type="Pfam" id="PF01128">
    <property type="entry name" value="IspD"/>
    <property type="match status" value="1"/>
</dbReference>